<feature type="region of interest" description="Disordered" evidence="12">
    <location>
        <begin position="380"/>
        <end position="487"/>
    </location>
</feature>
<evidence type="ECO:0000313" key="14">
    <source>
        <dbReference type="Proteomes" id="UP000242188"/>
    </source>
</evidence>
<dbReference type="STRING" id="6573.A0A210QMM1"/>
<evidence type="ECO:0000256" key="8">
    <source>
        <dbReference type="ARBA" id="ARBA00023306"/>
    </source>
</evidence>
<protein>
    <recommendedName>
        <fullName evidence="3">Centrosomal protein POC5</fullName>
    </recommendedName>
    <alternativeName>
        <fullName evidence="9">Protein of centriole 5</fullName>
    </alternativeName>
</protein>
<dbReference type="GO" id="GO:0005814">
    <property type="term" value="C:centriole"/>
    <property type="evidence" value="ECO:0007669"/>
    <property type="project" value="UniProtKB-SubCell"/>
</dbReference>
<comment type="function">
    <text evidence="10">Essential for the assembly of the distal half of centrioles, required for centriole elongation. Acts as a negative regulator of centriole elongation.</text>
</comment>
<feature type="region of interest" description="Disordered" evidence="12">
    <location>
        <begin position="1"/>
        <end position="24"/>
    </location>
</feature>
<dbReference type="InterPro" id="IPR033351">
    <property type="entry name" value="POC5"/>
</dbReference>
<keyword evidence="14" id="KW-1185">Reference proteome</keyword>
<evidence type="ECO:0000256" key="12">
    <source>
        <dbReference type="SAM" id="MobiDB-lite"/>
    </source>
</evidence>
<feature type="compositionally biased region" description="Polar residues" evidence="12">
    <location>
        <begin position="431"/>
        <end position="456"/>
    </location>
</feature>
<dbReference type="EMBL" id="NEDP02002871">
    <property type="protein sequence ID" value="OWF49978.1"/>
    <property type="molecule type" value="Genomic_DNA"/>
</dbReference>
<dbReference type="OrthoDB" id="10064898at2759"/>
<evidence type="ECO:0000256" key="9">
    <source>
        <dbReference type="ARBA" id="ARBA00031694"/>
    </source>
</evidence>
<evidence type="ECO:0000256" key="11">
    <source>
        <dbReference type="SAM" id="Coils"/>
    </source>
</evidence>
<feature type="coiled-coil region" evidence="11">
    <location>
        <begin position="197"/>
        <end position="231"/>
    </location>
</feature>
<evidence type="ECO:0000256" key="3">
    <source>
        <dbReference type="ARBA" id="ARBA00014910"/>
    </source>
</evidence>
<dbReference type="AlphaFoldDB" id="A0A210QMM1"/>
<keyword evidence="4" id="KW-0963">Cytoplasm</keyword>
<dbReference type="PANTHER" id="PTHR28618">
    <property type="entry name" value="CENTROSOMAL PROTEIN POC5"/>
    <property type="match status" value="1"/>
</dbReference>
<feature type="compositionally biased region" description="Low complexity" evidence="12">
    <location>
        <begin position="1"/>
        <end position="10"/>
    </location>
</feature>
<reference evidence="13 14" key="1">
    <citation type="journal article" date="2017" name="Nat. Ecol. Evol.">
        <title>Scallop genome provides insights into evolution of bilaterian karyotype and development.</title>
        <authorList>
            <person name="Wang S."/>
            <person name="Zhang J."/>
            <person name="Jiao W."/>
            <person name="Li J."/>
            <person name="Xun X."/>
            <person name="Sun Y."/>
            <person name="Guo X."/>
            <person name="Huan P."/>
            <person name="Dong B."/>
            <person name="Zhang L."/>
            <person name="Hu X."/>
            <person name="Sun X."/>
            <person name="Wang J."/>
            <person name="Zhao C."/>
            <person name="Wang Y."/>
            <person name="Wang D."/>
            <person name="Huang X."/>
            <person name="Wang R."/>
            <person name="Lv J."/>
            <person name="Li Y."/>
            <person name="Zhang Z."/>
            <person name="Liu B."/>
            <person name="Lu W."/>
            <person name="Hui Y."/>
            <person name="Liang J."/>
            <person name="Zhou Z."/>
            <person name="Hou R."/>
            <person name="Li X."/>
            <person name="Liu Y."/>
            <person name="Li H."/>
            <person name="Ning X."/>
            <person name="Lin Y."/>
            <person name="Zhao L."/>
            <person name="Xing Q."/>
            <person name="Dou J."/>
            <person name="Li Y."/>
            <person name="Mao J."/>
            <person name="Guo H."/>
            <person name="Dou H."/>
            <person name="Li T."/>
            <person name="Mu C."/>
            <person name="Jiang W."/>
            <person name="Fu Q."/>
            <person name="Fu X."/>
            <person name="Miao Y."/>
            <person name="Liu J."/>
            <person name="Yu Q."/>
            <person name="Li R."/>
            <person name="Liao H."/>
            <person name="Li X."/>
            <person name="Kong Y."/>
            <person name="Jiang Z."/>
            <person name="Chourrout D."/>
            <person name="Li R."/>
            <person name="Bao Z."/>
        </authorList>
    </citation>
    <scope>NUCLEOTIDE SEQUENCE [LARGE SCALE GENOMIC DNA]</scope>
    <source>
        <strain evidence="13 14">PY_sf001</strain>
    </source>
</reference>
<dbReference type="Proteomes" id="UP000242188">
    <property type="component" value="Unassembled WGS sequence"/>
</dbReference>
<keyword evidence="6 11" id="KW-0175">Coiled coil</keyword>
<evidence type="ECO:0000256" key="1">
    <source>
        <dbReference type="ARBA" id="ARBA00004114"/>
    </source>
</evidence>
<comment type="subcellular location">
    <subcellularLocation>
        <location evidence="1">Cytoplasm</location>
        <location evidence="1">Cytoskeleton</location>
        <location evidence="1">Microtubule organizing center</location>
        <location evidence="1">Centrosome</location>
        <location evidence="1">Centriole</location>
    </subcellularLocation>
</comment>
<organism evidence="13 14">
    <name type="scientific">Mizuhopecten yessoensis</name>
    <name type="common">Japanese scallop</name>
    <name type="synonym">Patinopecten yessoensis</name>
    <dbReference type="NCBI Taxonomy" id="6573"/>
    <lineage>
        <taxon>Eukaryota</taxon>
        <taxon>Metazoa</taxon>
        <taxon>Spiralia</taxon>
        <taxon>Lophotrochozoa</taxon>
        <taxon>Mollusca</taxon>
        <taxon>Bivalvia</taxon>
        <taxon>Autobranchia</taxon>
        <taxon>Pteriomorphia</taxon>
        <taxon>Pectinida</taxon>
        <taxon>Pectinoidea</taxon>
        <taxon>Pectinidae</taxon>
        <taxon>Mizuhopecten</taxon>
    </lineage>
</organism>
<keyword evidence="7" id="KW-0206">Cytoskeleton</keyword>
<feature type="region of interest" description="Disordered" evidence="12">
    <location>
        <begin position="69"/>
        <end position="91"/>
    </location>
</feature>
<evidence type="ECO:0000256" key="10">
    <source>
        <dbReference type="ARBA" id="ARBA00049959"/>
    </source>
</evidence>
<comment type="similarity">
    <text evidence="2">Belongs to the POC5 family.</text>
</comment>
<dbReference type="PANTHER" id="PTHR28618:SF1">
    <property type="entry name" value="CENTROSOMAL PROTEIN POC5"/>
    <property type="match status" value="1"/>
</dbReference>
<evidence type="ECO:0000256" key="4">
    <source>
        <dbReference type="ARBA" id="ARBA00022490"/>
    </source>
</evidence>
<evidence type="ECO:0000256" key="7">
    <source>
        <dbReference type="ARBA" id="ARBA00023212"/>
    </source>
</evidence>
<keyword evidence="5" id="KW-0677">Repeat</keyword>
<keyword evidence="8" id="KW-0131">Cell cycle</keyword>
<comment type="caution">
    <text evidence="13">The sequence shown here is derived from an EMBL/GenBank/DDBJ whole genome shotgun (WGS) entry which is preliminary data.</text>
</comment>
<evidence type="ECO:0000256" key="2">
    <source>
        <dbReference type="ARBA" id="ARBA00010411"/>
    </source>
</evidence>
<accession>A0A210QMM1</accession>
<sequence>MSSHGSLSLPDAPPDSPGSSVSTRLMEEYEELLKYAVVVPSYDPNKASHTLIDHRDSFPQPETLVTITKQKTASPSEVEAGEMAGSDEESEASLIVKVTRETGLPDFGQSPIQRRLDLRDSDSAHTQEEELEKIPGRLLREINISGGGMEEENIYTSTVDPDVNKMENLMDQWCLDLKRNVLAEYGQSKIRIVEMGRQQLLRAQEKHVSEMTALQNEVESMKELLHTYEQSISRKDQVISNMTHALQKQRERHDLLKKFGEWKIKHNDLKREKFAGQLAAKHYERKMTRTVWDAWHSVIESKWRNRVERACQGKAQEVCMSLTNNYETKIASLNEALEASRMEVAKLHTERDQYEEGMKKAFMRGVCALNLEAMTMFQSGEGPQPGAENHAYSDNLESGIPEKDMSAPKTIPQEPVYQSQPRPQQPAAKVITSQAARSATLSSMAQSKQAASGKVSSTHKGKVISTRMTGKVDSGRPGLGGPSTGPTLAPPMSSVIVERHQSVNKQTIGQATASRHPAKSPIALSEYQQSGILHRRLAGQTGSLSISPHIQTVKVVD</sequence>
<evidence type="ECO:0000256" key="5">
    <source>
        <dbReference type="ARBA" id="ARBA00022737"/>
    </source>
</evidence>
<evidence type="ECO:0000313" key="13">
    <source>
        <dbReference type="EMBL" id="OWF49978.1"/>
    </source>
</evidence>
<name>A0A210QMM1_MIZYE</name>
<proteinExistence type="inferred from homology"/>
<feature type="coiled-coil region" evidence="11">
    <location>
        <begin position="323"/>
        <end position="350"/>
    </location>
</feature>
<evidence type="ECO:0000256" key="6">
    <source>
        <dbReference type="ARBA" id="ARBA00023054"/>
    </source>
</evidence>
<gene>
    <name evidence="13" type="ORF">KP79_PYT23215</name>
</gene>